<gene>
    <name evidence="6" type="ORF">EV210_1266</name>
</gene>
<dbReference type="PANTHER" id="PTHR34136">
    <property type="match status" value="1"/>
</dbReference>
<dbReference type="Proteomes" id="UP000295063">
    <property type="component" value="Unassembled WGS sequence"/>
</dbReference>
<sequence length="241" mass="26656">MQAKVNVLGIPVDSITMESAVAKIEAFIQEASPHLIATANAEMVMLAQQDNELMDILQHASLVVPDGAGVVWAARYQGNEVLERVAGFDLTQRLLAEAAIKGYRVYFFGAGPGIAEQAKQTAEARYPGIHIVKTRDGYFTEADEAEIIEDIVSMQPHILLAALGVPKQEKWLMRNLNKLQVPVAIGVGGTLDVMAGTVKRAPLWMQQANLEWLYRLLKQPQRAIRMLALPRFVLKVIMDKK</sequence>
<evidence type="ECO:0000313" key="6">
    <source>
        <dbReference type="EMBL" id="TCL31795.1"/>
    </source>
</evidence>
<dbReference type="NCBIfam" id="TIGR00696">
    <property type="entry name" value="wecG_tagA_cpsF"/>
    <property type="match status" value="1"/>
</dbReference>
<evidence type="ECO:0000256" key="3">
    <source>
        <dbReference type="ARBA" id="ARBA00022944"/>
    </source>
</evidence>
<keyword evidence="2 5" id="KW-0808">Transferase</keyword>
<evidence type="ECO:0000256" key="1">
    <source>
        <dbReference type="ARBA" id="ARBA00022676"/>
    </source>
</evidence>
<dbReference type="UniPathway" id="UPA00632"/>
<evidence type="ECO:0000256" key="2">
    <source>
        <dbReference type="ARBA" id="ARBA00022679"/>
    </source>
</evidence>
<dbReference type="EC" id="2.4.1.187" evidence="5"/>
<name>A0A4V2Q7G9_9FIRM</name>
<dbReference type="InterPro" id="IPR004629">
    <property type="entry name" value="WecG_TagA_CpsF"/>
</dbReference>
<dbReference type="GO" id="GO:0071555">
    <property type="term" value="P:cell wall organization"/>
    <property type="evidence" value="ECO:0007669"/>
    <property type="project" value="UniProtKB-KW"/>
</dbReference>
<dbReference type="GO" id="GO:0019350">
    <property type="term" value="P:teichoic acid biosynthetic process"/>
    <property type="evidence" value="ECO:0007669"/>
    <property type="project" value="UniProtKB-UniRule"/>
</dbReference>
<keyword evidence="4 5" id="KW-0961">Cell wall biogenesis/degradation</keyword>
<evidence type="ECO:0000256" key="5">
    <source>
        <dbReference type="HAMAP-Rule" id="MF_02070"/>
    </source>
</evidence>
<protein>
    <recommendedName>
        <fullName evidence="5">N-acetylglucosaminyldiphosphoundecaprenol N-acetyl-beta-D-mannosaminyltransferase</fullName>
        <ecNumber evidence="5">2.4.1.187</ecNumber>
    </recommendedName>
    <alternativeName>
        <fullName evidence="5">N-acetylmannosaminyltransferase</fullName>
    </alternativeName>
    <alternativeName>
        <fullName evidence="5">UDP-N-acetylmannosamine transferase</fullName>
    </alternativeName>
    <alternativeName>
        <fullName evidence="5">UDP-N-acetylmannosamine:N-acetylglucosaminyl pyrophosphorylundecaprenol N-acetylmannosaminyltransferase</fullName>
    </alternativeName>
</protein>
<dbReference type="AlphaFoldDB" id="A0A4V2Q7G9"/>
<dbReference type="CDD" id="cd06533">
    <property type="entry name" value="Glyco_transf_WecG_TagA"/>
    <property type="match status" value="1"/>
</dbReference>
<reference evidence="6 7" key="1">
    <citation type="submission" date="2019-03" db="EMBL/GenBank/DDBJ databases">
        <title>Genomic Encyclopedia of Type Strains, Phase IV (KMG-IV): sequencing the most valuable type-strain genomes for metagenomic binning, comparative biology and taxonomic classification.</title>
        <authorList>
            <person name="Goeker M."/>
        </authorList>
    </citation>
    <scope>NUCLEOTIDE SEQUENCE [LARGE SCALE GENOMIC DNA]</scope>
    <source>
        <strain evidence="6 7">DSM 15969</strain>
    </source>
</reference>
<comment type="similarity">
    <text evidence="5">Belongs to the glycosyltransferase 26 family. TagA/TarA subfamily.</text>
</comment>
<evidence type="ECO:0000256" key="4">
    <source>
        <dbReference type="ARBA" id="ARBA00023316"/>
    </source>
</evidence>
<dbReference type="Pfam" id="PF03808">
    <property type="entry name" value="Glyco_tran_WecG"/>
    <property type="match status" value="1"/>
</dbReference>
<dbReference type="HAMAP" id="MF_02070">
    <property type="entry name" value="TagA_TarA"/>
    <property type="match status" value="1"/>
</dbReference>
<comment type="catalytic activity">
    <reaction evidence="5">
        <text>UDP-N-acetyl-alpha-D-mannosamine + N-acetyl-alpha-D-glucosaminyl-di-trans,octa-cis-undecaprenyl diphosphate = N-acetyl-beta-D-mannosaminyl-(1-&gt;4)-N-acetyl-alpha-D-glucosaminyl di-trans,octa-cis-undecaprenyl diphosphate + UDP + H(+)</text>
        <dbReference type="Rhea" id="RHEA:16053"/>
        <dbReference type="ChEBI" id="CHEBI:15378"/>
        <dbReference type="ChEBI" id="CHEBI:58223"/>
        <dbReference type="ChEBI" id="CHEBI:62959"/>
        <dbReference type="ChEBI" id="CHEBI:68623"/>
        <dbReference type="ChEBI" id="CHEBI:132210"/>
        <dbReference type="EC" id="2.4.1.187"/>
    </reaction>
</comment>
<comment type="pathway">
    <text evidence="5">Cell wall biogenesis; teichoic acid biosynthesis.</text>
</comment>
<comment type="caution">
    <text evidence="6">The sequence shown here is derived from an EMBL/GenBank/DDBJ whole genome shotgun (WGS) entry which is preliminary data.</text>
</comment>
<accession>A0A4V2Q7G9</accession>
<evidence type="ECO:0000313" key="7">
    <source>
        <dbReference type="Proteomes" id="UP000295063"/>
    </source>
</evidence>
<dbReference type="InterPro" id="IPR034714">
    <property type="entry name" value="TagA_TarA"/>
</dbReference>
<keyword evidence="3 5" id="KW-0777">Teichoic acid biosynthesis</keyword>
<dbReference type="EMBL" id="SLUI01000026">
    <property type="protein sequence ID" value="TCL31795.1"/>
    <property type="molecule type" value="Genomic_DNA"/>
</dbReference>
<keyword evidence="1 5" id="KW-0328">Glycosyltransferase</keyword>
<dbReference type="PANTHER" id="PTHR34136:SF1">
    <property type="entry name" value="UDP-N-ACETYL-D-MANNOSAMINURONIC ACID TRANSFERASE"/>
    <property type="match status" value="1"/>
</dbReference>
<dbReference type="RefSeq" id="WP_207900807.1">
    <property type="nucleotide sequence ID" value="NZ_SLUI01000026.1"/>
</dbReference>
<keyword evidence="7" id="KW-1185">Reference proteome</keyword>
<proteinExistence type="inferred from homology"/>
<comment type="function">
    <text evidence="5">Catalyzes the conversion of GlcNAc-PP-undecaprenol into ManNAc-GlcNAc-PP-undecaprenol, the first committed lipid intermediate in the de novo synthesis of teichoic acid.</text>
</comment>
<organism evidence="6 7">
    <name type="scientific">Anaerospora hongkongensis</name>
    <dbReference type="NCBI Taxonomy" id="244830"/>
    <lineage>
        <taxon>Bacteria</taxon>
        <taxon>Bacillati</taxon>
        <taxon>Bacillota</taxon>
        <taxon>Negativicutes</taxon>
        <taxon>Selenomonadales</taxon>
        <taxon>Sporomusaceae</taxon>
        <taxon>Anaerospora</taxon>
    </lineage>
</organism>
<dbReference type="GO" id="GO:0047244">
    <property type="term" value="F:N-acetylglucosaminyldiphosphoundecaprenol N-acetyl-beta-D-mannosaminyltransferase activity"/>
    <property type="evidence" value="ECO:0007669"/>
    <property type="project" value="UniProtKB-UniRule"/>
</dbReference>